<gene>
    <name evidence="8" type="ORF">CASFOL_017469</name>
</gene>
<dbReference type="AlphaFoldDB" id="A0ABD3DCZ0"/>
<feature type="domain" description="Replication factor A C-terminal" evidence="7">
    <location>
        <begin position="255"/>
        <end position="361"/>
    </location>
</feature>
<dbReference type="PANTHER" id="PTHR47165">
    <property type="entry name" value="OS03G0429900 PROTEIN"/>
    <property type="match status" value="1"/>
</dbReference>
<evidence type="ECO:0000313" key="8">
    <source>
        <dbReference type="EMBL" id="KAL3639562.1"/>
    </source>
</evidence>
<dbReference type="InterPro" id="IPR047192">
    <property type="entry name" value="Euk_RPA1_DBD_C"/>
</dbReference>
<feature type="compositionally biased region" description="Basic and acidic residues" evidence="6">
    <location>
        <begin position="483"/>
        <end position="492"/>
    </location>
</feature>
<dbReference type="GO" id="GO:0003677">
    <property type="term" value="F:DNA binding"/>
    <property type="evidence" value="ECO:0007669"/>
    <property type="project" value="UniProtKB-KW"/>
</dbReference>
<evidence type="ECO:0000256" key="6">
    <source>
        <dbReference type="SAM" id="MobiDB-lite"/>
    </source>
</evidence>
<keyword evidence="4" id="KW-0862">Zinc</keyword>
<evidence type="ECO:0000256" key="1">
    <source>
        <dbReference type="ARBA" id="ARBA00005690"/>
    </source>
</evidence>
<evidence type="ECO:0000256" key="4">
    <source>
        <dbReference type="ARBA" id="ARBA00022833"/>
    </source>
</evidence>
<dbReference type="Gene3D" id="2.40.50.140">
    <property type="entry name" value="Nucleic acid-binding proteins"/>
    <property type="match status" value="2"/>
</dbReference>
<proteinExistence type="inferred from homology"/>
<protein>
    <recommendedName>
        <fullName evidence="7">Replication factor A C-terminal domain-containing protein</fullName>
    </recommendedName>
</protein>
<dbReference type="InterPro" id="IPR012340">
    <property type="entry name" value="NA-bd_OB-fold"/>
</dbReference>
<dbReference type="PANTHER" id="PTHR47165:SF4">
    <property type="entry name" value="OS03G0429900 PROTEIN"/>
    <property type="match status" value="1"/>
</dbReference>
<keyword evidence="2" id="KW-0479">Metal-binding</keyword>
<keyword evidence="3" id="KW-0863">Zinc-finger</keyword>
<dbReference type="CDD" id="cd04481">
    <property type="entry name" value="RPA1_DBD_B_like"/>
    <property type="match status" value="1"/>
</dbReference>
<comment type="caution">
    <text evidence="8">The sequence shown here is derived from an EMBL/GenBank/DDBJ whole genome shotgun (WGS) entry which is preliminary data.</text>
</comment>
<evidence type="ECO:0000259" key="7">
    <source>
        <dbReference type="Pfam" id="PF08646"/>
    </source>
</evidence>
<feature type="compositionally biased region" description="Acidic residues" evidence="6">
    <location>
        <begin position="469"/>
        <end position="482"/>
    </location>
</feature>
<comment type="similarity">
    <text evidence="1">Belongs to the replication factor A protein 1 family.</text>
</comment>
<dbReference type="InterPro" id="IPR013955">
    <property type="entry name" value="Rep_factor-A_C"/>
</dbReference>
<reference evidence="9" key="1">
    <citation type="journal article" date="2024" name="IScience">
        <title>Strigolactones Initiate the Formation of Haustorium-like Structures in Castilleja.</title>
        <authorList>
            <person name="Buerger M."/>
            <person name="Peterson D."/>
            <person name="Chory J."/>
        </authorList>
    </citation>
    <scope>NUCLEOTIDE SEQUENCE [LARGE SCALE GENOMIC DNA]</scope>
</reference>
<evidence type="ECO:0000313" key="9">
    <source>
        <dbReference type="Proteomes" id="UP001632038"/>
    </source>
</evidence>
<evidence type="ECO:0000256" key="5">
    <source>
        <dbReference type="ARBA" id="ARBA00023125"/>
    </source>
</evidence>
<dbReference type="EMBL" id="JAVIJP010000018">
    <property type="protein sequence ID" value="KAL3639562.1"/>
    <property type="molecule type" value="Genomic_DNA"/>
</dbReference>
<dbReference type="SUPFAM" id="SSF50249">
    <property type="entry name" value="Nucleic acid-binding proteins"/>
    <property type="match status" value="2"/>
</dbReference>
<name>A0ABD3DCZ0_9LAMI</name>
<evidence type="ECO:0000256" key="2">
    <source>
        <dbReference type="ARBA" id="ARBA00022723"/>
    </source>
</evidence>
<keyword evidence="5" id="KW-0238">DNA-binding</keyword>
<dbReference type="CDD" id="cd04476">
    <property type="entry name" value="RPA1_DBD_C"/>
    <property type="match status" value="1"/>
</dbReference>
<evidence type="ECO:0000256" key="3">
    <source>
        <dbReference type="ARBA" id="ARBA00022771"/>
    </source>
</evidence>
<accession>A0ABD3DCZ0</accession>
<dbReference type="GO" id="GO:0008270">
    <property type="term" value="F:zinc ion binding"/>
    <property type="evidence" value="ECO:0007669"/>
    <property type="project" value="UniProtKB-KW"/>
</dbReference>
<feature type="region of interest" description="Disordered" evidence="6">
    <location>
        <begin position="468"/>
        <end position="492"/>
    </location>
</feature>
<organism evidence="8 9">
    <name type="scientific">Castilleja foliolosa</name>
    <dbReference type="NCBI Taxonomy" id="1961234"/>
    <lineage>
        <taxon>Eukaryota</taxon>
        <taxon>Viridiplantae</taxon>
        <taxon>Streptophyta</taxon>
        <taxon>Embryophyta</taxon>
        <taxon>Tracheophyta</taxon>
        <taxon>Spermatophyta</taxon>
        <taxon>Magnoliopsida</taxon>
        <taxon>eudicotyledons</taxon>
        <taxon>Gunneridae</taxon>
        <taxon>Pentapetalae</taxon>
        <taxon>asterids</taxon>
        <taxon>lamiids</taxon>
        <taxon>Lamiales</taxon>
        <taxon>Orobanchaceae</taxon>
        <taxon>Pedicularideae</taxon>
        <taxon>Castillejinae</taxon>
        <taxon>Castilleja</taxon>
    </lineage>
</organism>
<dbReference type="Proteomes" id="UP001632038">
    <property type="component" value="Unassembled WGS sequence"/>
</dbReference>
<dbReference type="Pfam" id="PF08646">
    <property type="entry name" value="Rep_fac-A_C"/>
    <property type="match status" value="1"/>
</dbReference>
<keyword evidence="9" id="KW-1185">Reference proteome</keyword>
<sequence>MGGRITGVVKTDHLKAHDDKFIQGIVYTIRPNTYHVESNSGKYLTCFHKFKIVIHSRTKVYDMPQESFFPDFMFNFRSFDTLVDPNNLDETHLFVVEIHGVQERNFQGKNVRLIEIVLEDLSGQQLNCTLWGDYVDEILVFEANIKAGPPVIILQLCRGKLFNDKVVLSTSFDTTQIHYLDTIPAIVEFKSQIKSSDPEQTKSNSRGSLTSFRVEYDDLANRKITCNSVDTIFDVDEPANFWICAIIGSVIGDWSYLAFPKCNKKLEPVGLENICDRCYKTIKTGTYRYKLKLDVLDQTSNVSILLWDREAEKLIGRPCQELRQEYVENVKTNKTELPYDLKKLIDQTVLFKVKIEKMNLHKENVVFPVTRMVTDPDIVAKYNQLTAEAESEAHFMTLMLNEDINSGMNSEDEVSTPVKKILSTKSDGDRSCTNKSLNFDEECVGSSNAKIHSNPSMTKSQYMRRFVVEDDDDDDEKQEFEEERGCENDDKSGFWRGLTSRFNI</sequence>